<dbReference type="GO" id="GO:0005886">
    <property type="term" value="C:plasma membrane"/>
    <property type="evidence" value="ECO:0007669"/>
    <property type="project" value="UniProtKB-SubCell"/>
</dbReference>
<evidence type="ECO:0000313" key="9">
    <source>
        <dbReference type="Proteomes" id="UP001234602"/>
    </source>
</evidence>
<comment type="similarity">
    <text evidence="6">Belongs to the TVP38/TMEM64 family.</text>
</comment>
<accession>A0AAW7IG23</accession>
<dbReference type="EMBL" id="JAUCEY010000008">
    <property type="protein sequence ID" value="MDM5455065.1"/>
    <property type="molecule type" value="Genomic_DNA"/>
</dbReference>
<gene>
    <name evidence="8" type="ORF">QUF89_23405</name>
</gene>
<protein>
    <recommendedName>
        <fullName evidence="6">TVP38/TMEM64 family membrane protein</fullName>
    </recommendedName>
</protein>
<evidence type="ECO:0000256" key="6">
    <source>
        <dbReference type="RuleBase" id="RU366058"/>
    </source>
</evidence>
<dbReference type="AlphaFoldDB" id="A0AAW7IG23"/>
<comment type="caution">
    <text evidence="8">The sequence shown here is derived from an EMBL/GenBank/DDBJ whole genome shotgun (WGS) entry which is preliminary data.</text>
</comment>
<evidence type="ECO:0000256" key="3">
    <source>
        <dbReference type="ARBA" id="ARBA00022692"/>
    </source>
</evidence>
<evidence type="ECO:0000256" key="4">
    <source>
        <dbReference type="ARBA" id="ARBA00022989"/>
    </source>
</evidence>
<keyword evidence="3 6" id="KW-0812">Transmembrane</keyword>
<evidence type="ECO:0000256" key="5">
    <source>
        <dbReference type="ARBA" id="ARBA00023136"/>
    </source>
</evidence>
<keyword evidence="5 6" id="KW-0472">Membrane</keyword>
<feature type="transmembrane region" description="Helical" evidence="6">
    <location>
        <begin position="158"/>
        <end position="175"/>
    </location>
</feature>
<dbReference type="InterPro" id="IPR015414">
    <property type="entry name" value="TMEM64"/>
</dbReference>
<dbReference type="Pfam" id="PF09335">
    <property type="entry name" value="VTT_dom"/>
    <property type="match status" value="1"/>
</dbReference>
<evidence type="ECO:0000313" key="8">
    <source>
        <dbReference type="EMBL" id="MDM5455065.1"/>
    </source>
</evidence>
<dbReference type="PANTHER" id="PTHR12677:SF55">
    <property type="entry name" value="UNDECAPRENYL PHOSPHATE TRANSPORTER SAOUHSC_00901-RELATED"/>
    <property type="match status" value="1"/>
</dbReference>
<evidence type="ECO:0000256" key="1">
    <source>
        <dbReference type="ARBA" id="ARBA00004651"/>
    </source>
</evidence>
<comment type="subcellular location">
    <subcellularLocation>
        <location evidence="1 6">Cell membrane</location>
        <topology evidence="1 6">Multi-pass membrane protein</topology>
    </subcellularLocation>
</comment>
<dbReference type="InterPro" id="IPR032816">
    <property type="entry name" value="VTT_dom"/>
</dbReference>
<evidence type="ECO:0000259" key="7">
    <source>
        <dbReference type="Pfam" id="PF09335"/>
    </source>
</evidence>
<proteinExistence type="inferred from homology"/>
<dbReference type="Proteomes" id="UP001234602">
    <property type="component" value="Unassembled WGS sequence"/>
</dbReference>
<keyword evidence="2 6" id="KW-1003">Cell membrane</keyword>
<dbReference type="KEGG" id="bsj:UP17_04775"/>
<evidence type="ECO:0000256" key="2">
    <source>
        <dbReference type="ARBA" id="ARBA00022475"/>
    </source>
</evidence>
<dbReference type="RefSeq" id="WP_061461883.1">
    <property type="nucleotide sequence ID" value="NZ_CP011008.1"/>
</dbReference>
<feature type="transmembrane region" description="Helical" evidence="6">
    <location>
        <begin position="12"/>
        <end position="32"/>
    </location>
</feature>
<keyword evidence="4 6" id="KW-1133">Transmembrane helix</keyword>
<feature type="transmembrane region" description="Helical" evidence="6">
    <location>
        <begin position="97"/>
        <end position="120"/>
    </location>
</feature>
<feature type="domain" description="VTT" evidence="7">
    <location>
        <begin position="32"/>
        <end position="148"/>
    </location>
</feature>
<dbReference type="PANTHER" id="PTHR12677">
    <property type="entry name" value="GOLGI APPARATUS MEMBRANE PROTEIN TVP38-RELATED"/>
    <property type="match status" value="1"/>
</dbReference>
<feature type="transmembrane region" description="Helical" evidence="6">
    <location>
        <begin position="52"/>
        <end position="69"/>
    </location>
</feature>
<feature type="transmembrane region" description="Helical" evidence="6">
    <location>
        <begin position="126"/>
        <end position="146"/>
    </location>
</feature>
<sequence>MDFISDALATSGPFFIAVSLVLNILISVLGFIPSVFITAANITAFGFEKGLILSYMGEIAGAVVSFWLYRKGFQTFKPKFMKNQWVMQLQKSQGYHAFWMILMLRILPFIPSGVINLTAALSETGVMIFFLATSIGKLPALLVEAYSVTQAMKASNDVKIVLVLLILIIALLYYFKRGKNKEM</sequence>
<reference evidence="8" key="1">
    <citation type="submission" date="2023-06" db="EMBL/GenBank/DDBJ databases">
        <title>Comparative genomics of Bacillaceae isolates and their secondary metabolite potential.</title>
        <authorList>
            <person name="Song L."/>
            <person name="Nielsen L.J."/>
            <person name="Mohite O."/>
            <person name="Xu X."/>
            <person name="Weber T."/>
            <person name="Kovacs A.T."/>
        </authorList>
    </citation>
    <scope>NUCLEOTIDE SEQUENCE</scope>
    <source>
        <strain evidence="8">D8_B_37</strain>
    </source>
</reference>
<name>A0AAW7IG23_9BACI</name>
<organism evidence="8 9">
    <name type="scientific">Peribacillus simplex</name>
    <dbReference type="NCBI Taxonomy" id="1478"/>
    <lineage>
        <taxon>Bacteria</taxon>
        <taxon>Bacillati</taxon>
        <taxon>Bacillota</taxon>
        <taxon>Bacilli</taxon>
        <taxon>Bacillales</taxon>
        <taxon>Bacillaceae</taxon>
        <taxon>Peribacillus</taxon>
    </lineage>
</organism>